<feature type="non-terminal residue" evidence="1">
    <location>
        <position position="90"/>
    </location>
</feature>
<reference evidence="1 2" key="1">
    <citation type="submission" date="2017-11" db="EMBL/GenBank/DDBJ databases">
        <title>Evolution of Phototrophy in the Chloroflexi Phylum Driven by Horizontal Gene Transfer.</title>
        <authorList>
            <person name="Ward L.M."/>
            <person name="Hemp J."/>
            <person name="Shih P.M."/>
            <person name="Mcglynn S.E."/>
            <person name="Fischer W."/>
        </authorList>
    </citation>
    <scope>NUCLEOTIDE SEQUENCE [LARGE SCALE GENOMIC DNA]</scope>
    <source>
        <strain evidence="1">CP2_2F</strain>
    </source>
</reference>
<dbReference type="InterPro" id="IPR011990">
    <property type="entry name" value="TPR-like_helical_dom_sf"/>
</dbReference>
<evidence type="ECO:0000313" key="1">
    <source>
        <dbReference type="EMBL" id="PJF30189.1"/>
    </source>
</evidence>
<evidence type="ECO:0008006" key="3">
    <source>
        <dbReference type="Google" id="ProtNLM"/>
    </source>
</evidence>
<dbReference type="Proteomes" id="UP000228921">
    <property type="component" value="Unassembled WGS sequence"/>
</dbReference>
<dbReference type="EMBL" id="PGTK01000019">
    <property type="protein sequence ID" value="PJF30189.1"/>
    <property type="molecule type" value="Genomic_DNA"/>
</dbReference>
<gene>
    <name evidence="1" type="ORF">CUN51_08590</name>
</gene>
<sequence length="90" mass="10006">MTELTLSSEPVSDSAAPVDPRLQEAIALFRADRYDAAAVALEQLLEENAATPSAVWHLGLVRLLQKQEEEAQLLWTMMMSEAAPDQLEPW</sequence>
<accession>A0A2M8NY33</accession>
<evidence type="ECO:0000313" key="2">
    <source>
        <dbReference type="Proteomes" id="UP000228921"/>
    </source>
</evidence>
<protein>
    <recommendedName>
        <fullName evidence="3">Tetratricopeptide repeat protein</fullName>
    </recommendedName>
</protein>
<dbReference type="Gene3D" id="1.25.40.10">
    <property type="entry name" value="Tetratricopeptide repeat domain"/>
    <property type="match status" value="1"/>
</dbReference>
<dbReference type="AlphaFoldDB" id="A0A2M8NY33"/>
<comment type="caution">
    <text evidence="1">The sequence shown here is derived from an EMBL/GenBank/DDBJ whole genome shotgun (WGS) entry which is preliminary data.</text>
</comment>
<organism evidence="1 2">
    <name type="scientific">Candidatus Thermofonsia Clade 1 bacterium</name>
    <dbReference type="NCBI Taxonomy" id="2364210"/>
    <lineage>
        <taxon>Bacteria</taxon>
        <taxon>Bacillati</taxon>
        <taxon>Chloroflexota</taxon>
        <taxon>Candidatus Thermofontia</taxon>
        <taxon>Candidatus Thermofonsia Clade 1</taxon>
    </lineage>
</organism>
<name>A0A2M8NY33_9CHLR</name>
<dbReference type="SUPFAM" id="SSF48452">
    <property type="entry name" value="TPR-like"/>
    <property type="match status" value="1"/>
</dbReference>
<proteinExistence type="predicted"/>